<accession>A0A1Z3N617</accession>
<comment type="similarity">
    <text evidence="1">Belongs to the N-acylglucosamine 2-epimerase family.</text>
</comment>
<dbReference type="PANTHER" id="PTHR15108">
    <property type="entry name" value="N-ACYLGLUCOSAMINE-2-EPIMERASE"/>
    <property type="match status" value="1"/>
</dbReference>
<reference evidence="3 4" key="1">
    <citation type="submission" date="2017-04" db="EMBL/GenBank/DDBJ databases">
        <title>Whole genome sequence of Bdellovibrio bacteriovorus strain SSB218315.</title>
        <authorList>
            <person name="Oyedara O."/>
            <person name="Rodriguez-Perez M.A."/>
        </authorList>
    </citation>
    <scope>NUCLEOTIDE SEQUENCE [LARGE SCALE GENOMIC DNA]</scope>
    <source>
        <strain evidence="3 4">SSB218315</strain>
    </source>
</reference>
<dbReference type="GO" id="GO:0005975">
    <property type="term" value="P:carbohydrate metabolic process"/>
    <property type="evidence" value="ECO:0007669"/>
    <property type="project" value="InterPro"/>
</dbReference>
<dbReference type="InterPro" id="IPR012341">
    <property type="entry name" value="6hp_glycosidase-like_sf"/>
</dbReference>
<dbReference type="GO" id="GO:0016853">
    <property type="term" value="F:isomerase activity"/>
    <property type="evidence" value="ECO:0007669"/>
    <property type="project" value="UniProtKB-KW"/>
</dbReference>
<dbReference type="SUPFAM" id="SSF48208">
    <property type="entry name" value="Six-hairpin glycosidases"/>
    <property type="match status" value="1"/>
</dbReference>
<dbReference type="EMBL" id="CP020946">
    <property type="protein sequence ID" value="ASD62908.1"/>
    <property type="molecule type" value="Genomic_DNA"/>
</dbReference>
<dbReference type="AlphaFoldDB" id="A0A1Z3N617"/>
<evidence type="ECO:0000313" key="3">
    <source>
        <dbReference type="EMBL" id="ASD62908.1"/>
    </source>
</evidence>
<name>A0A1Z3N617_BDEBC</name>
<keyword evidence="2 3" id="KW-0413">Isomerase</keyword>
<proteinExistence type="inferred from homology"/>
<dbReference type="Pfam" id="PF07221">
    <property type="entry name" value="GlcNAc_2-epim"/>
    <property type="match status" value="1"/>
</dbReference>
<dbReference type="Gene3D" id="1.50.10.10">
    <property type="match status" value="1"/>
</dbReference>
<dbReference type="InterPro" id="IPR008928">
    <property type="entry name" value="6-hairpin_glycosidase_sf"/>
</dbReference>
<evidence type="ECO:0000256" key="1">
    <source>
        <dbReference type="ARBA" id="ARBA00008558"/>
    </source>
</evidence>
<dbReference type="RefSeq" id="WP_088564500.1">
    <property type="nucleotide sequence ID" value="NZ_CP020946.1"/>
</dbReference>
<dbReference type="InterPro" id="IPR010819">
    <property type="entry name" value="AGE/CE"/>
</dbReference>
<sequence>MVENCKNWLSKDVLPLWLNKGVDWERGGFVESFSLEGEPQDVPRRSMVQARQIYSLRLGMELGLCDQEKSRKAIDIGAAALIRNYSLPSGGFIHSATKEGEAKNTTPDLYAQAFALFGLAHAYAVNPLPQYKERSRQLVQYLYNERHLSQGGFTELTDKGVQYEANPHMHMFESAVAWMAVDSDPLWKKLADEILNLCLTKFIDPKSGTLAEHFNADWSPILENGKFVFEPGHQYEWAWLMGLYQGLTGKDLTAVRENLIVLSEKHGLWAERKSVIDEVWSDLSPKTKTSRFWPQCERIKAVLQMGLEKKDQRAQYAQSADEAMATLFKFFETPQKGLWFDTWQESGEFRIQPAKASSLYHIIGAINEYVRLRPQL</sequence>
<dbReference type="Proteomes" id="UP000197003">
    <property type="component" value="Chromosome"/>
</dbReference>
<evidence type="ECO:0000256" key="2">
    <source>
        <dbReference type="ARBA" id="ARBA00023235"/>
    </source>
</evidence>
<gene>
    <name evidence="3" type="ORF">B9G79_04660</name>
</gene>
<dbReference type="OrthoDB" id="5288477at2"/>
<organism evidence="3 4">
    <name type="scientific">Bdellovibrio bacteriovorus</name>
    <dbReference type="NCBI Taxonomy" id="959"/>
    <lineage>
        <taxon>Bacteria</taxon>
        <taxon>Pseudomonadati</taxon>
        <taxon>Bdellovibrionota</taxon>
        <taxon>Bdellovibrionia</taxon>
        <taxon>Bdellovibrionales</taxon>
        <taxon>Pseudobdellovibrionaceae</taxon>
        <taxon>Bdellovibrio</taxon>
    </lineage>
</organism>
<protein>
    <submittedName>
        <fullName evidence="3">Mannose-6-phosphate isomerase</fullName>
    </submittedName>
</protein>
<evidence type="ECO:0000313" key="4">
    <source>
        <dbReference type="Proteomes" id="UP000197003"/>
    </source>
</evidence>